<gene>
    <name evidence="3" type="ORF">DIE28_04825</name>
</gene>
<evidence type="ECO:0008006" key="5">
    <source>
        <dbReference type="Google" id="ProtNLM"/>
    </source>
</evidence>
<evidence type="ECO:0000256" key="2">
    <source>
        <dbReference type="SAM" id="SignalP"/>
    </source>
</evidence>
<organism evidence="3 4">
    <name type="scientific">Paracoccus thiocyanatus</name>
    <dbReference type="NCBI Taxonomy" id="34006"/>
    <lineage>
        <taxon>Bacteria</taxon>
        <taxon>Pseudomonadati</taxon>
        <taxon>Pseudomonadota</taxon>
        <taxon>Alphaproteobacteria</taxon>
        <taxon>Rhodobacterales</taxon>
        <taxon>Paracoccaceae</taxon>
        <taxon>Paracoccus</taxon>
    </lineage>
</organism>
<dbReference type="Gene3D" id="3.40.190.150">
    <property type="entry name" value="Bordetella uptake gene, domain 1"/>
    <property type="match status" value="1"/>
</dbReference>
<evidence type="ECO:0000256" key="1">
    <source>
        <dbReference type="ARBA" id="ARBA00006987"/>
    </source>
</evidence>
<dbReference type="Gene3D" id="3.40.190.10">
    <property type="entry name" value="Periplasmic binding protein-like II"/>
    <property type="match status" value="1"/>
</dbReference>
<dbReference type="InterPro" id="IPR005064">
    <property type="entry name" value="BUG"/>
</dbReference>
<name>A0A3D8PDC6_9RHOB</name>
<dbReference type="PANTHER" id="PTHR42928">
    <property type="entry name" value="TRICARBOXYLATE-BINDING PROTEIN"/>
    <property type="match status" value="1"/>
</dbReference>
<comment type="caution">
    <text evidence="3">The sequence shown here is derived from an EMBL/GenBank/DDBJ whole genome shotgun (WGS) entry which is preliminary data.</text>
</comment>
<feature type="chain" id="PRO_5017575398" description="Tripartite-type tricarboxylate transporter, receptor component TctC" evidence="2">
    <location>
        <begin position="24"/>
        <end position="323"/>
    </location>
</feature>
<proteinExistence type="inferred from homology"/>
<dbReference type="AlphaFoldDB" id="A0A3D8PDC6"/>
<dbReference type="InterPro" id="IPR042100">
    <property type="entry name" value="Bug_dom1"/>
</dbReference>
<dbReference type="PIRSF" id="PIRSF017082">
    <property type="entry name" value="YflP"/>
    <property type="match status" value="1"/>
</dbReference>
<comment type="similarity">
    <text evidence="1">Belongs to the UPF0065 (bug) family.</text>
</comment>
<protein>
    <recommendedName>
        <fullName evidence="5">Tripartite-type tricarboxylate transporter, receptor component TctC</fullName>
    </recommendedName>
</protein>
<dbReference type="SUPFAM" id="SSF53850">
    <property type="entry name" value="Periplasmic binding protein-like II"/>
    <property type="match status" value="1"/>
</dbReference>
<reference evidence="3 4" key="1">
    <citation type="submission" date="2018-05" db="EMBL/GenBank/DDBJ databases">
        <title>Whole genome sequencing of Paracoccus thiocyanatus SST.</title>
        <authorList>
            <person name="Ghosh W."/>
            <person name="Rameez M.J."/>
            <person name="Roy C."/>
        </authorList>
    </citation>
    <scope>NUCLEOTIDE SEQUENCE [LARGE SCALE GENOMIC DNA]</scope>
    <source>
        <strain evidence="3 4">SST</strain>
    </source>
</reference>
<sequence>MRAKVKVAVLVAMAAAAGGPVVAQDYPSGDIRYILHVKPGGATDVMARRLADGLQKTLGVNVIVENRDGGSGARQMAQLTRAKPDGQTVGAVTGSHLGMFQQSGTFNVDSVAWACNLVLDPYLLAVRPESGIDSLADLVDKAQAEPGGLSIAGFGEASGGQVAWQMFVESAKLGDGAINWVPYSSVGDAVVATLGGHNDVVIAYTGLVQQHVQAGTLKVIGVMSEERLPKFPDSPTYEEAGYPVDTRWQQFRGIIMPPEVPVEIQDQFCGAAEEIMQMPEMVKYIEDSDLVPGFMGHEDFTAFARAQEEATKTWTAKLGVAGN</sequence>
<keyword evidence="2" id="KW-0732">Signal</keyword>
<dbReference type="EMBL" id="QFCQ01000015">
    <property type="protein sequence ID" value="RDW14070.1"/>
    <property type="molecule type" value="Genomic_DNA"/>
</dbReference>
<evidence type="ECO:0000313" key="4">
    <source>
        <dbReference type="Proteomes" id="UP000256679"/>
    </source>
</evidence>
<feature type="signal peptide" evidence="2">
    <location>
        <begin position="1"/>
        <end position="23"/>
    </location>
</feature>
<dbReference type="PANTHER" id="PTHR42928:SF5">
    <property type="entry name" value="BLR1237 PROTEIN"/>
    <property type="match status" value="1"/>
</dbReference>
<dbReference type="Proteomes" id="UP000256679">
    <property type="component" value="Unassembled WGS sequence"/>
</dbReference>
<accession>A0A3D8PDC6</accession>
<dbReference type="RefSeq" id="WP_115754959.1">
    <property type="nucleotide sequence ID" value="NZ_QFCQ01000015.1"/>
</dbReference>
<evidence type="ECO:0000313" key="3">
    <source>
        <dbReference type="EMBL" id="RDW14070.1"/>
    </source>
</evidence>
<keyword evidence="4" id="KW-1185">Reference proteome</keyword>
<dbReference type="CDD" id="cd07012">
    <property type="entry name" value="PBP2_Bug_TTT"/>
    <property type="match status" value="1"/>
</dbReference>
<dbReference type="Pfam" id="PF03401">
    <property type="entry name" value="TctC"/>
    <property type="match status" value="1"/>
</dbReference>